<protein>
    <submittedName>
        <fullName evidence="1">Uncharacterized protein</fullName>
    </submittedName>
</protein>
<keyword evidence="2" id="KW-1185">Reference proteome</keyword>
<name>A0ABR3K017_9AGAR</name>
<evidence type="ECO:0000313" key="1">
    <source>
        <dbReference type="EMBL" id="KAL0960722.1"/>
    </source>
</evidence>
<dbReference type="EMBL" id="JASNQZ010000001">
    <property type="protein sequence ID" value="KAL0960722.1"/>
    <property type="molecule type" value="Genomic_DNA"/>
</dbReference>
<comment type="caution">
    <text evidence="1">The sequence shown here is derived from an EMBL/GenBank/DDBJ whole genome shotgun (WGS) entry which is preliminary data.</text>
</comment>
<sequence>MQPYHTYRCPMVVHLAMLPQMQECEVLCLQRLCARLSGTQLDIQTISSTYTAVHTCHAHKIARDLHRLGRKRTQVLDAPKRKATQVVDAPERKSTQLLTQVNATSRKSTQLTQVDAASRNPFRASLLPRGLSMRSPHSTRIFTLCLEVLFAFPLVRSILEFPDGSRFESFNLALLL</sequence>
<evidence type="ECO:0000313" key="2">
    <source>
        <dbReference type="Proteomes" id="UP001556367"/>
    </source>
</evidence>
<reference evidence="2" key="1">
    <citation type="submission" date="2024-06" db="EMBL/GenBank/DDBJ databases">
        <title>Multi-omics analyses provide insights into the biosynthesis of the anticancer antibiotic pleurotin in Hohenbuehelia grisea.</title>
        <authorList>
            <person name="Weaver J.A."/>
            <person name="Alberti F."/>
        </authorList>
    </citation>
    <scope>NUCLEOTIDE SEQUENCE [LARGE SCALE GENOMIC DNA]</scope>
    <source>
        <strain evidence="2">T-177</strain>
    </source>
</reference>
<proteinExistence type="predicted"/>
<accession>A0ABR3K017</accession>
<dbReference type="Proteomes" id="UP001556367">
    <property type="component" value="Unassembled WGS sequence"/>
</dbReference>
<gene>
    <name evidence="1" type="ORF">HGRIS_005748</name>
</gene>
<organism evidence="1 2">
    <name type="scientific">Hohenbuehelia grisea</name>
    <dbReference type="NCBI Taxonomy" id="104357"/>
    <lineage>
        <taxon>Eukaryota</taxon>
        <taxon>Fungi</taxon>
        <taxon>Dikarya</taxon>
        <taxon>Basidiomycota</taxon>
        <taxon>Agaricomycotina</taxon>
        <taxon>Agaricomycetes</taxon>
        <taxon>Agaricomycetidae</taxon>
        <taxon>Agaricales</taxon>
        <taxon>Pleurotineae</taxon>
        <taxon>Pleurotaceae</taxon>
        <taxon>Hohenbuehelia</taxon>
    </lineage>
</organism>